<dbReference type="EMBL" id="MTSL01000030">
    <property type="protein sequence ID" value="PJF19898.1"/>
    <property type="molecule type" value="Genomic_DNA"/>
</dbReference>
<feature type="domain" description="Cell division control protein 73 C-terminal" evidence="6">
    <location>
        <begin position="249"/>
        <end position="397"/>
    </location>
</feature>
<gene>
    <name evidence="8" type="ORF">PSACC_00282</name>
</gene>
<dbReference type="FunFam" id="3.40.50.11990:FF:000002">
    <property type="entry name" value="protein CDC73 homolog"/>
    <property type="match status" value="1"/>
</dbReference>
<dbReference type="Gene3D" id="3.40.50.11990">
    <property type="entry name" value="RNA polymerase II accessory factor, Cdc73 C-terminal domain"/>
    <property type="match status" value="1"/>
</dbReference>
<accession>A0A2H9TQ57</accession>
<keyword evidence="5" id="KW-0539">Nucleus</keyword>
<comment type="similarity">
    <text evidence="2">Belongs to the CDC73 family.</text>
</comment>
<dbReference type="Pfam" id="PF16050">
    <property type="entry name" value="CDC73_N"/>
    <property type="match status" value="1"/>
</dbReference>
<keyword evidence="9" id="KW-1185">Reference proteome</keyword>
<comment type="subcellular location">
    <subcellularLocation>
        <location evidence="1">Nucleus</location>
    </subcellularLocation>
</comment>
<reference evidence="8 9" key="1">
    <citation type="submission" date="2016-10" db="EMBL/GenBank/DDBJ databases">
        <title>The genome of Paramicrosporidium saccamoebae is the missing link in understanding Cryptomycota and Microsporidia evolution.</title>
        <authorList>
            <person name="Quandt C.A."/>
            <person name="Beaudet D."/>
            <person name="Corsaro D."/>
            <person name="Michel R."/>
            <person name="Corradi N."/>
            <person name="James T."/>
        </authorList>
    </citation>
    <scope>NUCLEOTIDE SEQUENCE [LARGE SCALE GENOMIC DNA]</scope>
    <source>
        <strain evidence="8 9">KSL3</strain>
    </source>
</reference>
<evidence type="ECO:0000256" key="5">
    <source>
        <dbReference type="ARBA" id="ARBA00023242"/>
    </source>
</evidence>
<feature type="domain" description="Paf1 complex subunit Cdc73 N-terminal" evidence="7">
    <location>
        <begin position="53"/>
        <end position="138"/>
    </location>
</feature>
<sequence length="405" mass="45615">MQPSITTTSATLESQMDPLLTLRKCLKTEGSVTLHDHSGTQVGELPQCVYLKLGGYIFPRDAPTNFRSKRGAGDFYPLDAVWFMLERREGSYSEYMQEARRNGVGVVSLVDRKDLVAYLEEEQRPEDCQFVDLTAPLPAPRRSFGDDEAGEEVWEEPVTAVLTTAQTVSTSRVKSRPAKARDSGLLSVHKDFSNVLEIAIEMQKSLTEAAAVPLTNARQPVSLIDQITSANRPAQKPVQVPVSSREALIPIIVVPATPTALLTMYNVRQFLEGGHFVSQADAKAEGRPKENSLFFEHKIGGRKIRIQVVDNPTRLSSADWDRVAAVFVQGNTWQFKGWKWDTPVDLFQHVKGFVLDFDEKGQDPKISGWNVTRLTINRSRRHLDSNVIFQFWSKFEDHLKSRRML</sequence>
<dbReference type="Pfam" id="PF05179">
    <property type="entry name" value="CDC73_C"/>
    <property type="match status" value="1"/>
</dbReference>
<organism evidence="8 9">
    <name type="scientific">Paramicrosporidium saccamoebae</name>
    <dbReference type="NCBI Taxonomy" id="1246581"/>
    <lineage>
        <taxon>Eukaryota</taxon>
        <taxon>Fungi</taxon>
        <taxon>Fungi incertae sedis</taxon>
        <taxon>Cryptomycota</taxon>
        <taxon>Cryptomycota incertae sedis</taxon>
        <taxon>Paramicrosporidium</taxon>
    </lineage>
</organism>
<dbReference type="GO" id="GO:0016593">
    <property type="term" value="C:Cdc73/Paf1 complex"/>
    <property type="evidence" value="ECO:0007669"/>
    <property type="project" value="InterPro"/>
</dbReference>
<evidence type="ECO:0000313" key="9">
    <source>
        <dbReference type="Proteomes" id="UP000240830"/>
    </source>
</evidence>
<evidence type="ECO:0000256" key="1">
    <source>
        <dbReference type="ARBA" id="ARBA00004123"/>
    </source>
</evidence>
<evidence type="ECO:0000256" key="2">
    <source>
        <dbReference type="ARBA" id="ARBA00010427"/>
    </source>
</evidence>
<dbReference type="InterPro" id="IPR038103">
    <property type="entry name" value="CDC73_C_sf"/>
</dbReference>
<dbReference type="GO" id="GO:0006368">
    <property type="term" value="P:transcription elongation by RNA polymerase II"/>
    <property type="evidence" value="ECO:0007669"/>
    <property type="project" value="InterPro"/>
</dbReference>
<dbReference type="GO" id="GO:0032968">
    <property type="term" value="P:positive regulation of transcription elongation by RNA polymerase II"/>
    <property type="evidence" value="ECO:0007669"/>
    <property type="project" value="TreeGrafter"/>
</dbReference>
<comment type="caution">
    <text evidence="8">The sequence shown here is derived from an EMBL/GenBank/DDBJ whole genome shotgun (WGS) entry which is preliminary data.</text>
</comment>
<protein>
    <recommendedName>
        <fullName evidence="10">Cell division control protein 73 C-terminal domain-containing protein</fullName>
    </recommendedName>
</protein>
<proteinExistence type="inferred from homology"/>
<dbReference type="InterPro" id="IPR031336">
    <property type="entry name" value="CDC73_C"/>
</dbReference>
<dbReference type="PANTHER" id="PTHR12466">
    <property type="entry name" value="CDC73 DOMAIN PROTEIN"/>
    <property type="match status" value="1"/>
</dbReference>
<evidence type="ECO:0000259" key="6">
    <source>
        <dbReference type="Pfam" id="PF05179"/>
    </source>
</evidence>
<dbReference type="GO" id="GO:0000993">
    <property type="term" value="F:RNA polymerase II complex binding"/>
    <property type="evidence" value="ECO:0007669"/>
    <property type="project" value="TreeGrafter"/>
</dbReference>
<dbReference type="STRING" id="1246581.A0A2H9TQ57"/>
<dbReference type="AlphaFoldDB" id="A0A2H9TQ57"/>
<evidence type="ECO:0000259" key="7">
    <source>
        <dbReference type="Pfam" id="PF16050"/>
    </source>
</evidence>
<keyword evidence="4" id="KW-0804">Transcription</keyword>
<dbReference type="Proteomes" id="UP000240830">
    <property type="component" value="Unassembled WGS sequence"/>
</dbReference>
<dbReference type="InterPro" id="IPR007852">
    <property type="entry name" value="Cdc73/Parafibromin"/>
</dbReference>
<evidence type="ECO:0008006" key="10">
    <source>
        <dbReference type="Google" id="ProtNLM"/>
    </source>
</evidence>
<dbReference type="InterPro" id="IPR032041">
    <property type="entry name" value="Cdc73_N"/>
</dbReference>
<name>A0A2H9TQ57_9FUNG</name>
<keyword evidence="3" id="KW-0805">Transcription regulation</keyword>
<dbReference type="OrthoDB" id="2186602at2759"/>
<evidence type="ECO:0000256" key="4">
    <source>
        <dbReference type="ARBA" id="ARBA00023163"/>
    </source>
</evidence>
<dbReference type="PANTHER" id="PTHR12466:SF8">
    <property type="entry name" value="PARAFIBROMIN"/>
    <property type="match status" value="1"/>
</dbReference>
<evidence type="ECO:0000313" key="8">
    <source>
        <dbReference type="EMBL" id="PJF19898.1"/>
    </source>
</evidence>
<evidence type="ECO:0000256" key="3">
    <source>
        <dbReference type="ARBA" id="ARBA00023015"/>
    </source>
</evidence>